<evidence type="ECO:0000313" key="1">
    <source>
        <dbReference type="EMBL" id="EQC40308.1"/>
    </source>
</evidence>
<dbReference type="VEuPathDB" id="FungiDB:SDRG_02210"/>
<sequence length="201" mass="22394">MAALPSSLKSLKLSNVMTANFPQLPELQRLRLRTVHLSKNALAGLNDMLTSSKRLVRLDLPSSMLSAAQLEAILYVLPRWLGRQERQCFVGLGMNESCEPFIAAAMTKTHKTQPVECLLGGVGPTLDFVDTQRRLVIALGTTSRMKVKFVTMPRPNDETNLQAYATAHQMQYSVGYYRSPLNSPWMAIASAHCTYIPKITR</sequence>
<organism evidence="1 2">
    <name type="scientific">Saprolegnia diclina (strain VS20)</name>
    <dbReference type="NCBI Taxonomy" id="1156394"/>
    <lineage>
        <taxon>Eukaryota</taxon>
        <taxon>Sar</taxon>
        <taxon>Stramenopiles</taxon>
        <taxon>Oomycota</taxon>
        <taxon>Saprolegniomycetes</taxon>
        <taxon>Saprolegniales</taxon>
        <taxon>Saprolegniaceae</taxon>
        <taxon>Saprolegnia</taxon>
    </lineage>
</organism>
<evidence type="ECO:0000313" key="2">
    <source>
        <dbReference type="Proteomes" id="UP000030762"/>
    </source>
</evidence>
<proteinExistence type="predicted"/>
<accession>T0S582</accession>
<keyword evidence="2" id="KW-1185">Reference proteome</keyword>
<dbReference type="Proteomes" id="UP000030762">
    <property type="component" value="Unassembled WGS sequence"/>
</dbReference>
<gene>
    <name evidence="1" type="ORF">SDRG_02210</name>
</gene>
<dbReference type="InterPro" id="IPR032675">
    <property type="entry name" value="LRR_dom_sf"/>
</dbReference>
<dbReference type="EMBL" id="JH767136">
    <property type="protein sequence ID" value="EQC40308.1"/>
    <property type="molecule type" value="Genomic_DNA"/>
</dbReference>
<dbReference type="Gene3D" id="3.80.10.10">
    <property type="entry name" value="Ribonuclease Inhibitor"/>
    <property type="match status" value="1"/>
</dbReference>
<dbReference type="InParanoid" id="T0S582"/>
<dbReference type="GeneID" id="19942937"/>
<dbReference type="RefSeq" id="XP_008606007.1">
    <property type="nucleotide sequence ID" value="XM_008607785.1"/>
</dbReference>
<reference evidence="1 2" key="1">
    <citation type="submission" date="2012-04" db="EMBL/GenBank/DDBJ databases">
        <title>The Genome Sequence of Saprolegnia declina VS20.</title>
        <authorList>
            <consortium name="The Broad Institute Genome Sequencing Platform"/>
            <person name="Russ C."/>
            <person name="Nusbaum C."/>
            <person name="Tyler B."/>
            <person name="van West P."/>
            <person name="Dieguez-Uribeondo J."/>
            <person name="de Bruijn I."/>
            <person name="Tripathy S."/>
            <person name="Jiang R."/>
            <person name="Young S.K."/>
            <person name="Zeng Q."/>
            <person name="Gargeya S."/>
            <person name="Fitzgerald M."/>
            <person name="Haas B."/>
            <person name="Abouelleil A."/>
            <person name="Alvarado L."/>
            <person name="Arachchi H.M."/>
            <person name="Berlin A."/>
            <person name="Chapman S.B."/>
            <person name="Goldberg J."/>
            <person name="Griggs A."/>
            <person name="Gujja S."/>
            <person name="Hansen M."/>
            <person name="Howarth C."/>
            <person name="Imamovic A."/>
            <person name="Larimer J."/>
            <person name="McCowen C."/>
            <person name="Montmayeur A."/>
            <person name="Murphy C."/>
            <person name="Neiman D."/>
            <person name="Pearson M."/>
            <person name="Priest M."/>
            <person name="Roberts A."/>
            <person name="Saif S."/>
            <person name="Shea T."/>
            <person name="Sisk P."/>
            <person name="Sykes S."/>
            <person name="Wortman J."/>
            <person name="Nusbaum C."/>
            <person name="Birren B."/>
        </authorList>
    </citation>
    <scope>NUCLEOTIDE SEQUENCE [LARGE SCALE GENOMIC DNA]</scope>
    <source>
        <strain evidence="1 2">VS20</strain>
    </source>
</reference>
<dbReference type="SUPFAM" id="SSF52047">
    <property type="entry name" value="RNI-like"/>
    <property type="match status" value="1"/>
</dbReference>
<name>T0S582_SAPDV</name>
<protein>
    <submittedName>
        <fullName evidence="1">Uncharacterized protein</fullName>
    </submittedName>
</protein>
<dbReference type="AlphaFoldDB" id="T0S582"/>